<keyword evidence="6 9" id="KW-0812">Transmembrane</keyword>
<feature type="transmembrane region" description="Helical" evidence="9">
    <location>
        <begin position="282"/>
        <end position="302"/>
    </location>
</feature>
<comment type="caution">
    <text evidence="10">Lacks conserved residue(s) required for the propagation of feature annotation.</text>
</comment>
<dbReference type="PANTHER" id="PTHR47314">
    <property type="entry name" value="MALTOSE/MALTODEXTRIN TRANSPORT SYSTEM PERMEASE PROTEIN MALF"/>
    <property type="match status" value="1"/>
</dbReference>
<feature type="transmembrane region" description="Helical" evidence="9">
    <location>
        <begin position="116"/>
        <end position="136"/>
    </location>
</feature>
<evidence type="ECO:0000259" key="11">
    <source>
        <dbReference type="PROSITE" id="PS50928"/>
    </source>
</evidence>
<evidence type="ECO:0000256" key="10">
    <source>
        <dbReference type="RuleBase" id="RU367050"/>
    </source>
</evidence>
<dbReference type="InterPro" id="IPR035277">
    <property type="entry name" value="MalF_N"/>
</dbReference>
<dbReference type="Proteomes" id="UP001623661">
    <property type="component" value="Unassembled WGS sequence"/>
</dbReference>
<evidence type="ECO:0000256" key="7">
    <source>
        <dbReference type="ARBA" id="ARBA00022989"/>
    </source>
</evidence>
<dbReference type="InterPro" id="IPR000515">
    <property type="entry name" value="MetI-like"/>
</dbReference>
<evidence type="ECO:0000256" key="8">
    <source>
        <dbReference type="ARBA" id="ARBA00023136"/>
    </source>
</evidence>
<feature type="domain" description="ABC transmembrane type-1" evidence="11">
    <location>
        <begin position="78"/>
        <end position="301"/>
    </location>
</feature>
<dbReference type="Gene3D" id="1.10.3720.10">
    <property type="entry name" value="MetI-like"/>
    <property type="match status" value="1"/>
</dbReference>
<keyword evidence="7 9" id="KW-1133">Transmembrane helix</keyword>
<keyword evidence="13" id="KW-1185">Reference proteome</keyword>
<evidence type="ECO:0000256" key="1">
    <source>
        <dbReference type="ARBA" id="ARBA00004651"/>
    </source>
</evidence>
<keyword evidence="8 9" id="KW-0472">Membrane</keyword>
<dbReference type="EMBL" id="JBJHZY010000001">
    <property type="protein sequence ID" value="MFL0266595.1"/>
    <property type="molecule type" value="Genomic_DNA"/>
</dbReference>
<evidence type="ECO:0000256" key="6">
    <source>
        <dbReference type="ARBA" id="ARBA00022692"/>
    </source>
</evidence>
<evidence type="ECO:0000313" key="13">
    <source>
        <dbReference type="Proteomes" id="UP001623661"/>
    </source>
</evidence>
<protein>
    <recommendedName>
        <fullName evidence="10">Maltose/maltodextrin transport system permease protein</fullName>
    </recommendedName>
</protein>
<comment type="function">
    <text evidence="10">Part of the ABC transporter complex MalEFGK involved in maltose/maltodextrin import. Probably responsible for the translocation of the substrate across the membrane.</text>
</comment>
<feature type="transmembrane region" description="Helical" evidence="9">
    <location>
        <begin position="77"/>
        <end position="104"/>
    </location>
</feature>
<accession>A0ABW8TLP6</accession>
<dbReference type="InterPro" id="IPR035906">
    <property type="entry name" value="MetI-like_sf"/>
</dbReference>
<keyword evidence="3 9" id="KW-0813">Transport</keyword>
<gene>
    <name evidence="12" type="ORF">ACJDUH_00680</name>
</gene>
<evidence type="ECO:0000256" key="5">
    <source>
        <dbReference type="ARBA" id="ARBA00022597"/>
    </source>
</evidence>
<comment type="subcellular location">
    <subcellularLocation>
        <location evidence="1 9">Cell membrane</location>
        <topology evidence="1 9">Multi-pass membrane protein</topology>
    </subcellularLocation>
</comment>
<dbReference type="SUPFAM" id="SSF161098">
    <property type="entry name" value="MetI-like"/>
    <property type="match status" value="1"/>
</dbReference>
<organism evidence="12 13">
    <name type="scientific">Candidatus Clostridium radicumherbarum</name>
    <dbReference type="NCBI Taxonomy" id="3381662"/>
    <lineage>
        <taxon>Bacteria</taxon>
        <taxon>Bacillati</taxon>
        <taxon>Bacillota</taxon>
        <taxon>Clostridia</taxon>
        <taxon>Eubacteriales</taxon>
        <taxon>Clostridiaceae</taxon>
        <taxon>Clostridium</taxon>
    </lineage>
</organism>
<comment type="similarity">
    <text evidence="2 10">Belongs to the binding-protein-dependent transport system permease family. MalFG subfamily.</text>
</comment>
<feature type="transmembrane region" description="Helical" evidence="9">
    <location>
        <begin position="20"/>
        <end position="43"/>
    </location>
</feature>
<keyword evidence="5 10" id="KW-0762">Sugar transport</keyword>
<evidence type="ECO:0000313" key="12">
    <source>
        <dbReference type="EMBL" id="MFL0266595.1"/>
    </source>
</evidence>
<dbReference type="PROSITE" id="PS50928">
    <property type="entry name" value="ABC_TM1"/>
    <property type="match status" value="1"/>
</dbReference>
<evidence type="ECO:0000256" key="4">
    <source>
        <dbReference type="ARBA" id="ARBA00022475"/>
    </source>
</evidence>
<name>A0ABW8TLP6_9CLOT</name>
<keyword evidence="4 10" id="KW-1003">Cell membrane</keyword>
<dbReference type="Gene3D" id="1.20.58.370">
    <property type="entry name" value="MalF N-terminal region-like"/>
    <property type="match status" value="1"/>
</dbReference>
<feature type="transmembrane region" description="Helical" evidence="9">
    <location>
        <begin position="166"/>
        <end position="184"/>
    </location>
</feature>
<reference evidence="12 13" key="1">
    <citation type="submission" date="2024-11" db="EMBL/GenBank/DDBJ databases">
        <authorList>
            <person name="Heng Y.C."/>
            <person name="Lim A.C.H."/>
            <person name="Lee J.K.Y."/>
            <person name="Kittelmann S."/>
        </authorList>
    </citation>
    <scope>NUCLEOTIDE SEQUENCE [LARGE SCALE GENOMIC DNA]</scope>
    <source>
        <strain evidence="12 13">WILCCON 0202</strain>
    </source>
</reference>
<evidence type="ECO:0000256" key="3">
    <source>
        <dbReference type="ARBA" id="ARBA00022448"/>
    </source>
</evidence>
<dbReference type="Pfam" id="PF00528">
    <property type="entry name" value="BPD_transp_1"/>
    <property type="match status" value="1"/>
</dbReference>
<dbReference type="SUPFAM" id="SSF160964">
    <property type="entry name" value="MalF N-terminal region-like"/>
    <property type="match status" value="1"/>
</dbReference>
<dbReference type="CDD" id="cd06261">
    <property type="entry name" value="TM_PBP2"/>
    <property type="match status" value="1"/>
</dbReference>
<dbReference type="RefSeq" id="WP_406763226.1">
    <property type="nucleotide sequence ID" value="NZ_JBJHZY010000001.1"/>
</dbReference>
<evidence type="ECO:0000256" key="2">
    <source>
        <dbReference type="ARBA" id="ARBA00009047"/>
    </source>
</evidence>
<comment type="caution">
    <text evidence="12">The sequence shown here is derived from an EMBL/GenBank/DDBJ whole genome shotgun (WGS) entry which is preliminary data.</text>
</comment>
<sequence length="312" mass="34800">MKKKRKKTSFFDRIRGYVYLSPALISIFFLSLLPIAYTVYIAFTNYNLDHMDNFKLVGLANFKQILNGPLKPIFLPVFVWTLIFASVVTLGNYFIGLLIAMLLNNSNMKERGLYKGLFIIPWALPSTIAILSWQGLLNEEYGPINLILKKLHIIQNNIPWLTDGNWARVGVLIVTIWLGFPYMMNVALGALSSIPDTYYEAAEIDGASWWQKFTKITLPSLTSSSIPLLISSFSFNFNNFGAAYLITGGGPAKASGSVFAGYTDILASSAFKMVNVVYRYDLAAALSILIFILIGTISIFQMKLSGAFEEVD</sequence>
<dbReference type="PANTHER" id="PTHR47314:SF1">
    <property type="entry name" value="MALTOSE_MALTODEXTRIN TRANSPORT SYSTEM PERMEASE PROTEIN MALF"/>
    <property type="match status" value="1"/>
</dbReference>
<evidence type="ECO:0000256" key="9">
    <source>
        <dbReference type="RuleBase" id="RU363032"/>
    </source>
</evidence>
<proteinExistence type="inferred from homology"/>